<name>A0A8S9X4M1_APOLU</name>
<evidence type="ECO:0000313" key="2">
    <source>
        <dbReference type="EMBL" id="KAF6203429.1"/>
    </source>
</evidence>
<dbReference type="CDD" id="cd09276">
    <property type="entry name" value="Rnase_HI_RT_non_LTR"/>
    <property type="match status" value="1"/>
</dbReference>
<accession>A0A8S9X4M1</accession>
<dbReference type="AlphaFoldDB" id="A0A8S9X4M1"/>
<dbReference type="Pfam" id="PF00075">
    <property type="entry name" value="RNase_H"/>
    <property type="match status" value="1"/>
</dbReference>
<gene>
    <name evidence="2" type="ORF">GE061_001760</name>
</gene>
<proteinExistence type="predicted"/>
<dbReference type="GO" id="GO:0003676">
    <property type="term" value="F:nucleic acid binding"/>
    <property type="evidence" value="ECO:0007669"/>
    <property type="project" value="InterPro"/>
</dbReference>
<dbReference type="PROSITE" id="PS50879">
    <property type="entry name" value="RNASE_H_1"/>
    <property type="match status" value="1"/>
</dbReference>
<evidence type="ECO:0000313" key="3">
    <source>
        <dbReference type="Proteomes" id="UP000466442"/>
    </source>
</evidence>
<dbReference type="SUPFAM" id="SSF53098">
    <property type="entry name" value="Ribonuclease H-like"/>
    <property type="match status" value="1"/>
</dbReference>
<dbReference type="InterPro" id="IPR036397">
    <property type="entry name" value="RNaseH_sf"/>
</dbReference>
<dbReference type="OrthoDB" id="6630579at2759"/>
<dbReference type="EMBL" id="WIXP02000010">
    <property type="protein sequence ID" value="KAF6203429.1"/>
    <property type="molecule type" value="Genomic_DNA"/>
</dbReference>
<dbReference type="InterPro" id="IPR012337">
    <property type="entry name" value="RNaseH-like_sf"/>
</dbReference>
<organism evidence="2 3">
    <name type="scientific">Apolygus lucorum</name>
    <name type="common">Small green plant bug</name>
    <name type="synonym">Lygocoris lucorum</name>
    <dbReference type="NCBI Taxonomy" id="248454"/>
    <lineage>
        <taxon>Eukaryota</taxon>
        <taxon>Metazoa</taxon>
        <taxon>Ecdysozoa</taxon>
        <taxon>Arthropoda</taxon>
        <taxon>Hexapoda</taxon>
        <taxon>Insecta</taxon>
        <taxon>Pterygota</taxon>
        <taxon>Neoptera</taxon>
        <taxon>Paraneoptera</taxon>
        <taxon>Hemiptera</taxon>
        <taxon>Heteroptera</taxon>
        <taxon>Panheteroptera</taxon>
        <taxon>Cimicomorpha</taxon>
        <taxon>Miridae</taxon>
        <taxon>Mirini</taxon>
        <taxon>Apolygus</taxon>
    </lineage>
</organism>
<comment type="caution">
    <text evidence="2">The sequence shown here is derived from an EMBL/GenBank/DDBJ whole genome shotgun (WGS) entry which is preliminary data.</text>
</comment>
<reference evidence="2" key="1">
    <citation type="journal article" date="2021" name="Mol. Ecol. Resour.">
        <title>Apolygus lucorum genome provides insights into omnivorousness and mesophyll feeding.</title>
        <authorList>
            <person name="Liu Y."/>
            <person name="Liu H."/>
            <person name="Wang H."/>
            <person name="Huang T."/>
            <person name="Liu B."/>
            <person name="Yang B."/>
            <person name="Yin L."/>
            <person name="Li B."/>
            <person name="Zhang Y."/>
            <person name="Zhang S."/>
            <person name="Jiang F."/>
            <person name="Zhang X."/>
            <person name="Ren Y."/>
            <person name="Wang B."/>
            <person name="Wang S."/>
            <person name="Lu Y."/>
            <person name="Wu K."/>
            <person name="Fan W."/>
            <person name="Wang G."/>
        </authorList>
    </citation>
    <scope>NUCLEOTIDE SEQUENCE</scope>
    <source>
        <strain evidence="2">12Hb</strain>
    </source>
</reference>
<dbReference type="GO" id="GO:0004523">
    <property type="term" value="F:RNA-DNA hybrid ribonuclease activity"/>
    <property type="evidence" value="ECO:0007669"/>
    <property type="project" value="InterPro"/>
</dbReference>
<feature type="domain" description="RNase H type-1" evidence="1">
    <location>
        <begin position="37"/>
        <end position="170"/>
    </location>
</feature>
<dbReference type="InterPro" id="IPR002156">
    <property type="entry name" value="RNaseH_domain"/>
</dbReference>
<dbReference type="Gene3D" id="3.30.420.10">
    <property type="entry name" value="Ribonuclease H-like superfamily/Ribonuclease H"/>
    <property type="match status" value="1"/>
</dbReference>
<sequence>MNYTKLCSSEIPGMKKKSTISPAEAKQMALHLLSSKYREHTSIYSDGARNADGTAAAFFCTKCNVGQGMRLRPISSSFHAELAGLKMALHHAKHLHLGQGIVVLSDSKSAVDALSHLRRGDPIPIELLELSQLIEFLAGQTSSLRLQWIPSHVGLQFNEKVDKMASNEIRHGEISNSITSHFTDVYKLIVEHQRQVWSTTYTNADGAGAWTRAIIQDPLRPPWFSGRRELNRRYITTINRLILGHAFTNSFKFLMKKRNDPDCDLCEQHMVQDLQHLLLKCTRTRTSLNPVLHNGTVGVDDRARVLEYLKRALNNTQLLNTNPKYSIAFAQQIF</sequence>
<evidence type="ECO:0000259" key="1">
    <source>
        <dbReference type="PROSITE" id="PS50879"/>
    </source>
</evidence>
<protein>
    <recommendedName>
        <fullName evidence="1">RNase H type-1 domain-containing protein</fullName>
    </recommendedName>
</protein>
<keyword evidence="3" id="KW-1185">Reference proteome</keyword>
<dbReference type="Proteomes" id="UP000466442">
    <property type="component" value="Unassembled WGS sequence"/>
</dbReference>